<comment type="caution">
    <text evidence="2">The sequence shown here is derived from an EMBL/GenBank/DDBJ whole genome shotgun (WGS) entry which is preliminary data.</text>
</comment>
<protein>
    <submittedName>
        <fullName evidence="2">DegV family protein</fullName>
    </submittedName>
</protein>
<accession>A0A9D2SBC9</accession>
<reference evidence="2" key="1">
    <citation type="journal article" date="2021" name="PeerJ">
        <title>Extensive microbial diversity within the chicken gut microbiome revealed by metagenomics and culture.</title>
        <authorList>
            <person name="Gilroy R."/>
            <person name="Ravi A."/>
            <person name="Getino M."/>
            <person name="Pursley I."/>
            <person name="Horton D.L."/>
            <person name="Alikhan N.F."/>
            <person name="Baker D."/>
            <person name="Gharbi K."/>
            <person name="Hall N."/>
            <person name="Watson M."/>
            <person name="Adriaenssens E.M."/>
            <person name="Foster-Nyarko E."/>
            <person name="Jarju S."/>
            <person name="Secka A."/>
            <person name="Antonio M."/>
            <person name="Oren A."/>
            <person name="Chaudhuri R.R."/>
            <person name="La Ragione R."/>
            <person name="Hildebrand F."/>
            <person name="Pallen M.J."/>
        </authorList>
    </citation>
    <scope>NUCLEOTIDE SEQUENCE</scope>
    <source>
        <strain evidence="2">CHK192-8294</strain>
    </source>
</reference>
<dbReference type="Pfam" id="PF02645">
    <property type="entry name" value="DegV"/>
    <property type="match status" value="1"/>
</dbReference>
<dbReference type="GO" id="GO:0008289">
    <property type="term" value="F:lipid binding"/>
    <property type="evidence" value="ECO:0007669"/>
    <property type="project" value="UniProtKB-KW"/>
</dbReference>
<name>A0A9D2SBC9_9FIRM</name>
<dbReference type="PANTHER" id="PTHR33434:SF2">
    <property type="entry name" value="FATTY ACID-BINDING PROTEIN TM_1468"/>
    <property type="match status" value="1"/>
</dbReference>
<organism evidence="2 3">
    <name type="scientific">Candidatus Flavonifractor intestinigallinarum</name>
    <dbReference type="NCBI Taxonomy" id="2838586"/>
    <lineage>
        <taxon>Bacteria</taxon>
        <taxon>Bacillati</taxon>
        <taxon>Bacillota</taxon>
        <taxon>Clostridia</taxon>
        <taxon>Eubacteriales</taxon>
        <taxon>Oscillospiraceae</taxon>
        <taxon>Flavonifractor</taxon>
    </lineage>
</organism>
<evidence type="ECO:0000313" key="2">
    <source>
        <dbReference type="EMBL" id="HJB80466.1"/>
    </source>
</evidence>
<dbReference type="InterPro" id="IPR003797">
    <property type="entry name" value="DegV"/>
</dbReference>
<sequence>MSFKIIVDSCCDLTPAQLREDCFIKVPLTIRVGDETVVDDESFDQKALLQMMRDCPTAPQSACPSPVQYMDAFDCGADDIYVVTLSALLSGSHNAAAQARNLWLEDHPGANIHIFNSCSASAGEVLVALKLQELAEAGLDFTTVVSKASQYIEEMNTLFVLETLDNLRKNGRLTRTQALVTSTLHIKLLMGSTPQGEICKKGQALSIKQALSKMAGMMAADPNHAGRRLCIIHCNCLERAFHLKELVQKQCKFSEVLIGDTGGISTVYANDGGVIAAY</sequence>
<dbReference type="NCBIfam" id="TIGR00762">
    <property type="entry name" value="DegV"/>
    <property type="match status" value="1"/>
</dbReference>
<dbReference type="PROSITE" id="PS51482">
    <property type="entry name" value="DEGV"/>
    <property type="match status" value="1"/>
</dbReference>
<dbReference type="EMBL" id="DWXO01000056">
    <property type="protein sequence ID" value="HJB80466.1"/>
    <property type="molecule type" value="Genomic_DNA"/>
</dbReference>
<dbReference type="PANTHER" id="PTHR33434">
    <property type="entry name" value="DEGV DOMAIN-CONTAINING PROTEIN DR_1986-RELATED"/>
    <property type="match status" value="1"/>
</dbReference>
<dbReference type="Gene3D" id="2.20.28.50">
    <property type="entry name" value="degv family protein"/>
    <property type="match status" value="1"/>
</dbReference>
<dbReference type="InterPro" id="IPR050270">
    <property type="entry name" value="DegV_domain_contain"/>
</dbReference>
<dbReference type="Proteomes" id="UP000823921">
    <property type="component" value="Unassembled WGS sequence"/>
</dbReference>
<gene>
    <name evidence="2" type="ORF">H9712_05735</name>
</gene>
<dbReference type="InterPro" id="IPR043168">
    <property type="entry name" value="DegV_C"/>
</dbReference>
<proteinExistence type="predicted"/>
<keyword evidence="1" id="KW-0446">Lipid-binding</keyword>
<dbReference type="SUPFAM" id="SSF82549">
    <property type="entry name" value="DAK1/DegV-like"/>
    <property type="match status" value="1"/>
</dbReference>
<evidence type="ECO:0000256" key="1">
    <source>
        <dbReference type="ARBA" id="ARBA00023121"/>
    </source>
</evidence>
<dbReference type="Gene3D" id="3.40.50.10440">
    <property type="entry name" value="Dihydroxyacetone kinase, domain 1"/>
    <property type="match status" value="1"/>
</dbReference>
<reference evidence="2" key="2">
    <citation type="submission" date="2021-04" db="EMBL/GenBank/DDBJ databases">
        <authorList>
            <person name="Gilroy R."/>
        </authorList>
    </citation>
    <scope>NUCLEOTIDE SEQUENCE</scope>
    <source>
        <strain evidence="2">CHK192-8294</strain>
    </source>
</reference>
<dbReference type="Gene3D" id="3.30.1180.10">
    <property type="match status" value="1"/>
</dbReference>
<dbReference type="AlphaFoldDB" id="A0A9D2SBC9"/>
<evidence type="ECO:0000313" key="3">
    <source>
        <dbReference type="Proteomes" id="UP000823921"/>
    </source>
</evidence>